<feature type="transmembrane region" description="Helical" evidence="1">
    <location>
        <begin position="12"/>
        <end position="32"/>
    </location>
</feature>
<keyword evidence="1" id="KW-1133">Transmembrane helix</keyword>
<keyword evidence="3" id="KW-1185">Reference proteome</keyword>
<feature type="transmembrane region" description="Helical" evidence="1">
    <location>
        <begin position="90"/>
        <end position="110"/>
    </location>
</feature>
<dbReference type="RefSeq" id="WP_076430023.1">
    <property type="nucleotide sequence ID" value="NZ_FTNO01000001.1"/>
</dbReference>
<gene>
    <name evidence="2" type="ORF">SAMN05421858_2124</name>
</gene>
<dbReference type="Proteomes" id="UP000186914">
    <property type="component" value="Unassembled WGS sequence"/>
</dbReference>
<feature type="transmembrane region" description="Helical" evidence="1">
    <location>
        <begin position="38"/>
        <end position="57"/>
    </location>
</feature>
<keyword evidence="1" id="KW-0472">Membrane</keyword>
<accession>A0A1N6ZQH4</accession>
<evidence type="ECO:0000313" key="3">
    <source>
        <dbReference type="Proteomes" id="UP000186914"/>
    </source>
</evidence>
<proteinExistence type="predicted"/>
<sequence length="114" mass="12153">MSKLRFDATTATKAFTAILLVVALVSVVGLVSEQGVGGMLEGLAILYLVGVLFIGVFRDITQIARWRAAFFGGVVVWSLTNYFVAGGDQFSLLLGVAGSVMLVLLGYRYMQAGK</sequence>
<name>A0A1N6ZQH4_9EURY</name>
<keyword evidence="1" id="KW-0812">Transmembrane</keyword>
<organism evidence="2 3">
    <name type="scientific">Haladaptatus litoreus</name>
    <dbReference type="NCBI Taxonomy" id="553468"/>
    <lineage>
        <taxon>Archaea</taxon>
        <taxon>Methanobacteriati</taxon>
        <taxon>Methanobacteriota</taxon>
        <taxon>Stenosarchaea group</taxon>
        <taxon>Halobacteria</taxon>
        <taxon>Halobacteriales</taxon>
        <taxon>Haladaptataceae</taxon>
        <taxon>Haladaptatus</taxon>
    </lineage>
</organism>
<dbReference type="AlphaFoldDB" id="A0A1N6ZQH4"/>
<dbReference type="EMBL" id="FTNO01000001">
    <property type="protein sequence ID" value="SIR29045.1"/>
    <property type="molecule type" value="Genomic_DNA"/>
</dbReference>
<evidence type="ECO:0000313" key="2">
    <source>
        <dbReference type="EMBL" id="SIR29045.1"/>
    </source>
</evidence>
<evidence type="ECO:0000256" key="1">
    <source>
        <dbReference type="SAM" id="Phobius"/>
    </source>
</evidence>
<protein>
    <submittedName>
        <fullName evidence="2">Uncharacterized protein</fullName>
    </submittedName>
</protein>
<dbReference type="OrthoDB" id="271276at2157"/>
<feature type="transmembrane region" description="Helical" evidence="1">
    <location>
        <begin position="64"/>
        <end position="84"/>
    </location>
</feature>
<reference evidence="3" key="1">
    <citation type="submission" date="2017-01" db="EMBL/GenBank/DDBJ databases">
        <authorList>
            <person name="Varghese N."/>
            <person name="Submissions S."/>
        </authorList>
    </citation>
    <scope>NUCLEOTIDE SEQUENCE [LARGE SCALE GENOMIC DNA]</scope>
    <source>
        <strain evidence="3">CGMCC 1.7737</strain>
    </source>
</reference>